<evidence type="ECO:0000256" key="4">
    <source>
        <dbReference type="ARBA" id="ARBA00022692"/>
    </source>
</evidence>
<feature type="transmembrane region" description="Helical" evidence="7">
    <location>
        <begin position="6"/>
        <end position="26"/>
    </location>
</feature>
<protein>
    <submittedName>
        <fullName evidence="8">DUF350 domain-containing protein</fullName>
    </submittedName>
</protein>
<keyword evidence="5 7" id="KW-1133">Transmembrane helix</keyword>
<evidence type="ECO:0000256" key="6">
    <source>
        <dbReference type="ARBA" id="ARBA00023136"/>
    </source>
</evidence>
<keyword evidence="6 7" id="KW-0472">Membrane</keyword>
<keyword evidence="4 7" id="KW-0812">Transmembrane</keyword>
<gene>
    <name evidence="8" type="ORF">QQ008_15930</name>
</gene>
<evidence type="ECO:0000256" key="2">
    <source>
        <dbReference type="ARBA" id="ARBA00005779"/>
    </source>
</evidence>
<evidence type="ECO:0000313" key="9">
    <source>
        <dbReference type="Proteomes" id="UP001172082"/>
    </source>
</evidence>
<dbReference type="EMBL" id="JAUJEA010000005">
    <property type="protein sequence ID" value="MDN5202880.1"/>
    <property type="molecule type" value="Genomic_DNA"/>
</dbReference>
<evidence type="ECO:0000256" key="3">
    <source>
        <dbReference type="ARBA" id="ARBA00022475"/>
    </source>
</evidence>
<proteinExistence type="inferred from homology"/>
<organism evidence="8 9">
    <name type="scientific">Splendidivirga corallicola</name>
    <dbReference type="NCBI Taxonomy" id="3051826"/>
    <lineage>
        <taxon>Bacteria</taxon>
        <taxon>Pseudomonadati</taxon>
        <taxon>Bacteroidota</taxon>
        <taxon>Cytophagia</taxon>
        <taxon>Cytophagales</taxon>
        <taxon>Splendidivirgaceae</taxon>
        <taxon>Splendidivirga</taxon>
    </lineage>
</organism>
<evidence type="ECO:0000256" key="7">
    <source>
        <dbReference type="SAM" id="Phobius"/>
    </source>
</evidence>
<feature type="transmembrane region" description="Helical" evidence="7">
    <location>
        <begin position="47"/>
        <end position="67"/>
    </location>
</feature>
<dbReference type="RefSeq" id="WP_346752899.1">
    <property type="nucleotide sequence ID" value="NZ_JAUJEA010000005.1"/>
</dbReference>
<evidence type="ECO:0000256" key="1">
    <source>
        <dbReference type="ARBA" id="ARBA00004651"/>
    </source>
</evidence>
<accession>A0ABT8KQ91</accession>
<keyword evidence="9" id="KW-1185">Reference proteome</keyword>
<dbReference type="Pfam" id="PF03994">
    <property type="entry name" value="DUF350"/>
    <property type="match status" value="1"/>
</dbReference>
<comment type="similarity">
    <text evidence="2">Belongs to the UPF0719 family.</text>
</comment>
<name>A0ABT8KQ91_9BACT</name>
<evidence type="ECO:0000256" key="5">
    <source>
        <dbReference type="ARBA" id="ARBA00022989"/>
    </source>
</evidence>
<feature type="transmembrane region" description="Helical" evidence="7">
    <location>
        <begin position="132"/>
        <end position="150"/>
    </location>
</feature>
<sequence>MNTKISLLAIIEILSSLSIGVIILFITYKTLKFIGRKKYDIQHNNQAYSIFMASILFSVGFMVSSVLQPILSSFRILSTTHGDTSGFILSFLGYGALYVFIAFSSAIVISLVGISIYSWLTPIDEFKEIKDNNIGVAIIVSSIIVTLIIMSKSGVTLLIESIIPYPMAPPR</sequence>
<comment type="subcellular location">
    <subcellularLocation>
        <location evidence="1">Cell membrane</location>
        <topology evidence="1">Multi-pass membrane protein</topology>
    </subcellularLocation>
</comment>
<feature type="transmembrane region" description="Helical" evidence="7">
    <location>
        <begin position="87"/>
        <end position="120"/>
    </location>
</feature>
<reference evidence="8" key="1">
    <citation type="submission" date="2023-06" db="EMBL/GenBank/DDBJ databases">
        <title>Genomic of Parafulvivirga corallium.</title>
        <authorList>
            <person name="Wang G."/>
        </authorList>
    </citation>
    <scope>NUCLEOTIDE SEQUENCE</scope>
    <source>
        <strain evidence="8">BMA10</strain>
    </source>
</reference>
<evidence type="ECO:0000313" key="8">
    <source>
        <dbReference type="EMBL" id="MDN5202880.1"/>
    </source>
</evidence>
<dbReference type="InterPro" id="IPR007140">
    <property type="entry name" value="DUF350"/>
</dbReference>
<dbReference type="Proteomes" id="UP001172082">
    <property type="component" value="Unassembled WGS sequence"/>
</dbReference>
<comment type="caution">
    <text evidence="8">The sequence shown here is derived from an EMBL/GenBank/DDBJ whole genome shotgun (WGS) entry which is preliminary data.</text>
</comment>
<keyword evidence="3" id="KW-1003">Cell membrane</keyword>